<dbReference type="NCBIfam" id="TIGR01410">
    <property type="entry name" value="tatB"/>
    <property type="match status" value="1"/>
</dbReference>
<reference evidence="14" key="2">
    <citation type="submission" date="2015-08" db="EMBL/GenBank/DDBJ databases">
        <title>Draft Genome Sequence of a Heterotrophic Facultative Anaerobic Bacterium Ardenticatena maritima Strain 110S.</title>
        <authorList>
            <person name="Kawaichi S."/>
            <person name="Yoshida T."/>
            <person name="Sako Y."/>
            <person name="Nakamura R."/>
        </authorList>
    </citation>
    <scope>NUCLEOTIDE SEQUENCE [LARGE SCALE GENOMIC DNA]</scope>
    <source>
        <strain evidence="14">110S</strain>
    </source>
</reference>
<dbReference type="EMBL" id="BBZA01000180">
    <property type="protein sequence ID" value="GAP63656.1"/>
    <property type="molecule type" value="Genomic_DNA"/>
</dbReference>
<keyword evidence="4 9" id="KW-0812">Transmembrane</keyword>
<keyword evidence="6 9" id="KW-1133">Transmembrane helix</keyword>
<dbReference type="GO" id="GO:0008320">
    <property type="term" value="F:protein transmembrane transporter activity"/>
    <property type="evidence" value="ECO:0007669"/>
    <property type="project" value="UniProtKB-UniRule"/>
</dbReference>
<feature type="coiled-coil region" evidence="10">
    <location>
        <begin position="34"/>
        <end position="94"/>
    </location>
</feature>
<evidence type="ECO:0000256" key="10">
    <source>
        <dbReference type="SAM" id="Coils"/>
    </source>
</evidence>
<dbReference type="GO" id="GO:0033281">
    <property type="term" value="C:TAT protein transport complex"/>
    <property type="evidence" value="ECO:0007669"/>
    <property type="project" value="UniProtKB-UniRule"/>
</dbReference>
<evidence type="ECO:0000256" key="6">
    <source>
        <dbReference type="ARBA" id="ARBA00022989"/>
    </source>
</evidence>
<gene>
    <name evidence="13" type="ORF">ARMA_2079</name>
</gene>
<dbReference type="PRINTS" id="PR01506">
    <property type="entry name" value="TATBPROTEIN"/>
</dbReference>
<organism evidence="13 14">
    <name type="scientific">Ardenticatena maritima</name>
    <dbReference type="NCBI Taxonomy" id="872965"/>
    <lineage>
        <taxon>Bacteria</taxon>
        <taxon>Bacillati</taxon>
        <taxon>Chloroflexota</taxon>
        <taxon>Ardenticatenia</taxon>
        <taxon>Ardenticatenales</taxon>
        <taxon>Ardenticatenaceae</taxon>
        <taxon>Ardenticatena</taxon>
    </lineage>
</organism>
<dbReference type="PANTHER" id="PTHR33162:SF1">
    <property type="entry name" value="SEC-INDEPENDENT PROTEIN TRANSLOCASE PROTEIN TATA, CHLOROPLASTIC"/>
    <property type="match status" value="1"/>
</dbReference>
<evidence type="ECO:0000256" key="8">
    <source>
        <dbReference type="ARBA" id="ARBA00023136"/>
    </source>
</evidence>
<dbReference type="GO" id="GO:0043953">
    <property type="term" value="P:protein transport by the Tat complex"/>
    <property type="evidence" value="ECO:0007669"/>
    <property type="project" value="UniProtKB-UniRule"/>
</dbReference>
<evidence type="ECO:0000256" key="7">
    <source>
        <dbReference type="ARBA" id="ARBA00023010"/>
    </source>
</evidence>
<proteinExistence type="inferred from homology"/>
<evidence type="ECO:0000256" key="3">
    <source>
        <dbReference type="ARBA" id="ARBA00022475"/>
    </source>
</evidence>
<dbReference type="Gene3D" id="1.20.5.3310">
    <property type="match status" value="1"/>
</dbReference>
<evidence type="ECO:0000256" key="1">
    <source>
        <dbReference type="ARBA" id="ARBA00004167"/>
    </source>
</evidence>
<keyword evidence="14" id="KW-1185">Reference proteome</keyword>
<evidence type="ECO:0000256" key="4">
    <source>
        <dbReference type="ARBA" id="ARBA00022692"/>
    </source>
</evidence>
<dbReference type="HAMAP" id="MF_00237">
    <property type="entry name" value="TatB"/>
    <property type="match status" value="1"/>
</dbReference>
<dbReference type="InterPro" id="IPR018448">
    <property type="entry name" value="TatB"/>
</dbReference>
<dbReference type="Pfam" id="PF02416">
    <property type="entry name" value="TatA_B_E"/>
    <property type="match status" value="1"/>
</dbReference>
<keyword evidence="10" id="KW-0175">Coiled coil</keyword>
<keyword evidence="8 9" id="KW-0472">Membrane</keyword>
<dbReference type="OrthoDB" id="9800908at2"/>
<evidence type="ECO:0000256" key="9">
    <source>
        <dbReference type="HAMAP-Rule" id="MF_00237"/>
    </source>
</evidence>
<keyword evidence="3 9" id="KW-1003">Cell membrane</keyword>
<comment type="caution">
    <text evidence="13">The sequence shown here is derived from an EMBL/GenBank/DDBJ whole genome shotgun (WGS) entry which is preliminary data.</text>
</comment>
<dbReference type="Proteomes" id="UP000037784">
    <property type="component" value="Unassembled WGS sequence"/>
</dbReference>
<dbReference type="RefSeq" id="WP_054493463.1">
    <property type="nucleotide sequence ID" value="NZ_BBZA01000180.1"/>
</dbReference>
<evidence type="ECO:0000256" key="11">
    <source>
        <dbReference type="SAM" id="MobiDB-lite"/>
    </source>
</evidence>
<comment type="similarity">
    <text evidence="9">Belongs to the TatB family.</text>
</comment>
<keyword evidence="5 9" id="KW-0653">Protein transport</keyword>
<evidence type="ECO:0000313" key="13">
    <source>
        <dbReference type="EMBL" id="GAP63656.1"/>
    </source>
</evidence>
<feature type="transmembrane region" description="Helical" evidence="12">
    <location>
        <begin position="6"/>
        <end position="23"/>
    </location>
</feature>
<evidence type="ECO:0000313" key="14">
    <source>
        <dbReference type="Proteomes" id="UP000037784"/>
    </source>
</evidence>
<evidence type="ECO:0000256" key="12">
    <source>
        <dbReference type="SAM" id="Phobius"/>
    </source>
</evidence>
<evidence type="ECO:0000256" key="5">
    <source>
        <dbReference type="ARBA" id="ARBA00022927"/>
    </source>
</evidence>
<feature type="region of interest" description="Disordered" evidence="11">
    <location>
        <begin position="103"/>
        <end position="135"/>
    </location>
</feature>
<dbReference type="AlphaFoldDB" id="A0A0M8KAJ2"/>
<evidence type="ECO:0000256" key="2">
    <source>
        <dbReference type="ARBA" id="ARBA00022448"/>
    </source>
</evidence>
<keyword evidence="7 9" id="KW-0811">Translocation</keyword>
<protein>
    <recommendedName>
        <fullName evidence="9">Sec-independent protein translocase protein TatB homolog</fullName>
    </recommendedName>
</protein>
<accession>A0A0M8KAJ2</accession>
<comment type="subcellular location">
    <subcellularLocation>
        <location evidence="9">Cell membrane</location>
        <topology evidence="9">Single-pass membrane protein</topology>
    </subcellularLocation>
    <subcellularLocation>
        <location evidence="1">Membrane</location>
        <topology evidence="1">Single-pass membrane protein</topology>
    </subcellularLocation>
</comment>
<dbReference type="PANTHER" id="PTHR33162">
    <property type="entry name" value="SEC-INDEPENDENT PROTEIN TRANSLOCASE PROTEIN TATA, CHLOROPLASTIC"/>
    <property type="match status" value="1"/>
</dbReference>
<sequence length="135" mass="15001">MEIFNIGVGEMIVIAIIGLLVFGPERLPEVMRQVAKVTKQIQALSSEFNKALQESLQEIESPVNETREIVKRNLEEARATITETEQHIKNTENELAGELASILGTDLMETPPATSPDETPPPTETPETHDHETTR</sequence>
<reference evidence="13 14" key="1">
    <citation type="journal article" date="2015" name="Genome Announc.">
        <title>Draft Genome Sequence of a Heterotrophic Facultative Anaerobic Thermophilic Bacterium, Ardenticatena maritima Strain 110ST.</title>
        <authorList>
            <person name="Kawaichi S."/>
            <person name="Yoshida T."/>
            <person name="Sako Y."/>
            <person name="Nakamura R."/>
        </authorList>
    </citation>
    <scope>NUCLEOTIDE SEQUENCE [LARGE SCALE GENOMIC DNA]</scope>
    <source>
        <strain evidence="13 14">110S</strain>
    </source>
</reference>
<dbReference type="InParanoid" id="A0A0M8KAJ2"/>
<feature type="compositionally biased region" description="Basic and acidic residues" evidence="11">
    <location>
        <begin position="126"/>
        <end position="135"/>
    </location>
</feature>
<name>A0A0M8KAJ2_9CHLR</name>
<dbReference type="InterPro" id="IPR003369">
    <property type="entry name" value="TatA/B/E"/>
</dbReference>
<keyword evidence="2 9" id="KW-0813">Transport</keyword>